<dbReference type="EMBL" id="RXGA01000003">
    <property type="protein sequence ID" value="RWX72871.1"/>
    <property type="molecule type" value="Genomic_DNA"/>
</dbReference>
<dbReference type="Proteomes" id="UP000288215">
    <property type="component" value="Unassembled WGS sequence"/>
</dbReference>
<comment type="caution">
    <text evidence="1">The sequence shown here is derived from an EMBL/GenBank/DDBJ whole genome shotgun (WGS) entry which is preliminary data.</text>
</comment>
<dbReference type="AlphaFoldDB" id="A0A444L5L8"/>
<gene>
    <name evidence="1" type="ORF">Metus_0845</name>
</gene>
<evidence type="ECO:0000313" key="1">
    <source>
        <dbReference type="EMBL" id="RWX72871.1"/>
    </source>
</evidence>
<protein>
    <recommendedName>
        <fullName evidence="3">Galactose-1-phosphate uridylyltransferase</fullName>
    </recommendedName>
</protein>
<dbReference type="Gene3D" id="3.30.428.10">
    <property type="entry name" value="HIT-like"/>
    <property type="match status" value="2"/>
</dbReference>
<dbReference type="InterPro" id="IPR036265">
    <property type="entry name" value="HIT-like_sf"/>
</dbReference>
<evidence type="ECO:0000313" key="2">
    <source>
        <dbReference type="Proteomes" id="UP000288215"/>
    </source>
</evidence>
<proteinExistence type="predicted"/>
<accession>A0A444L5L8</accession>
<organism evidence="1 2">
    <name type="scientific">Methanosuratincola subterraneus</name>
    <dbReference type="NCBI Taxonomy" id="2593994"/>
    <lineage>
        <taxon>Archaea</taxon>
        <taxon>Thermoproteota</taxon>
        <taxon>Methanosuratincolia</taxon>
        <taxon>Candidatus Methanomethylicales</taxon>
        <taxon>Candidatus Methanomethylicaceae</taxon>
        <taxon>Candidatus Methanosuratincola (ex Vanwonterghem et al. 2016)</taxon>
    </lineage>
</organism>
<dbReference type="SUPFAM" id="SSF54197">
    <property type="entry name" value="HIT-like"/>
    <property type="match status" value="1"/>
</dbReference>
<evidence type="ECO:0008006" key="3">
    <source>
        <dbReference type="Google" id="ProtNLM"/>
    </source>
</evidence>
<name>A0A444L5L8_METS7</name>
<reference evidence="1 2" key="1">
    <citation type="submission" date="2018-12" db="EMBL/GenBank/DDBJ databases">
        <title>The complete genome of the methanogenic archaea of the candidate phylum Verstraetearchaeota, obtained from the metagenome of underground thermal water.</title>
        <authorList>
            <person name="Kadnikov V.V."/>
            <person name="Mardanov A.V."/>
            <person name="Beletsky A.V."/>
            <person name="Karnachuk O.V."/>
            <person name="Ravin N.V."/>
        </authorList>
    </citation>
    <scope>NUCLEOTIDE SEQUENCE [LARGE SCALE GENOMIC DNA]</scope>
    <source>
        <strain evidence="1">Ch88</strain>
    </source>
</reference>
<sequence length="280" mass="30333">MPVPEAAKGCPFCPENLEISTPAFAPDFCQSGRIRVGRAVAFPNMYPLSSMHSVVVFTPEHKLGINAYSPEEFADGIAASAAFARAADERGCPFHFLGWNHLGQAGASILHPHFQVIAGKSPVSSLKECLASCISYRAKGSRSFWDDLLESEVSSPRYVGKTRGFTWVAPWAPTGACEVIGVLEEDSTSLLGLERESVLGLAEGISRILRGYWALGIRSVTMGVFSLPPGHGDGAFRLHARIMGRSRRIGCDRAFLELYGSEVGLTEFPEEYAAALRGFF</sequence>